<keyword evidence="2" id="KW-1185">Reference proteome</keyword>
<comment type="caution">
    <text evidence="1">The sequence shown here is derived from an EMBL/GenBank/DDBJ whole genome shotgun (WGS) entry which is preliminary data.</text>
</comment>
<organism evidence="1 2">
    <name type="scientific">Thermococcus waiotapuensis</name>
    <dbReference type="NCBI Taxonomy" id="90909"/>
    <lineage>
        <taxon>Archaea</taxon>
        <taxon>Methanobacteriati</taxon>
        <taxon>Methanobacteriota</taxon>
        <taxon>Thermococci</taxon>
        <taxon>Thermococcales</taxon>
        <taxon>Thermococcaceae</taxon>
        <taxon>Thermococcus</taxon>
    </lineage>
</organism>
<dbReference type="AlphaFoldDB" id="A0AAE4NVE9"/>
<dbReference type="Proteomes" id="UP001245683">
    <property type="component" value="Unassembled WGS sequence"/>
</dbReference>
<sequence>MGDIVRRILIILAMVLLLGSAVLGVAVYSIPVDSKEYLGAKVEYRQSFIFGPNFEIELPQKGYGIVTVSLLLPNGSLMDLGTFSGQDKIKISYGRLVKAAEIWDLHLKTANIDPSAVSPSLLLMGTLQDENGNVKYFIKAVPINVGKVLEGRSIQVKLPRESSKTLYSGAQIREKFRPAGPQKANGDAASAATENWPPSFDYDQCYPVCDPWTGICYPICLVWKLEEVITSAPDTIIPLAAFQVTGNTNAINAVVITALYKQKTVQNLELSFSAAAALEKGDSSSSIEAEVAGFSYTINTKDLSIPGSDTLIWGSRITSPSVIGAGIKGNVVLAKYRLYWWNGFSSLPLGDVAYVILGKPDEGDMNLRSFVEPGWPGQDGGIMRKTMWFVHSYWEPSFYKEETGRLVVYDLNYVQSTQTLPLFAASAAVLGTLSYSNLELAPFVMAVGVGFNTDSVQYSLLHVAFLLKEEYQDGLVAGKVYSSKIKFHYNGNEYKLAGMYGDVYVSTGGNLPPCEKRTGICPLSGDSDSQ</sequence>
<accession>A0AAE4NVE9</accession>
<gene>
    <name evidence="1" type="ORF">RBI02_07060</name>
</gene>
<name>A0AAE4NVE9_9EURY</name>
<dbReference type="RefSeq" id="WP_315342457.1">
    <property type="nucleotide sequence ID" value="NZ_JAVDZE010000003.1"/>
</dbReference>
<dbReference type="EMBL" id="JAVDZE010000003">
    <property type="protein sequence ID" value="MDV3104290.1"/>
    <property type="molecule type" value="Genomic_DNA"/>
</dbReference>
<reference evidence="1 2" key="1">
    <citation type="submission" date="2023-08" db="EMBL/GenBank/DDBJ databases">
        <title>Draft genome sequence of Thermococcus waiotapuensis WT1T, a thermophilic sulphur-dependent archaeon from order Thermococcales.</title>
        <authorList>
            <person name="Manners S.H."/>
            <person name="Carere C.R."/>
            <person name="Dhami M.K."/>
            <person name="Dobson R.C.J."/>
            <person name="Stott M.B."/>
        </authorList>
    </citation>
    <scope>NUCLEOTIDE SEQUENCE [LARGE SCALE GENOMIC DNA]</scope>
    <source>
        <strain evidence="1 2">WT1</strain>
    </source>
</reference>
<proteinExistence type="predicted"/>
<evidence type="ECO:0000313" key="2">
    <source>
        <dbReference type="Proteomes" id="UP001245683"/>
    </source>
</evidence>
<evidence type="ECO:0000313" key="1">
    <source>
        <dbReference type="EMBL" id="MDV3104290.1"/>
    </source>
</evidence>
<protein>
    <submittedName>
        <fullName evidence="1">Uncharacterized protein</fullName>
    </submittedName>
</protein>